<keyword evidence="3" id="KW-1185">Reference proteome</keyword>
<dbReference type="PANTHER" id="PTHR12475">
    <property type="match status" value="1"/>
</dbReference>
<accession>A0A1F5LCH0</accession>
<dbReference type="OrthoDB" id="265761at2759"/>
<reference evidence="2 3" key="1">
    <citation type="journal article" date="2016" name="Sci. Rep.">
        <title>Penicillium arizonense, a new, genome sequenced fungal species, reveals a high chemical diversity in secreted metabolites.</title>
        <authorList>
            <person name="Grijseels S."/>
            <person name="Nielsen J.C."/>
            <person name="Randelovic M."/>
            <person name="Nielsen J."/>
            <person name="Nielsen K.F."/>
            <person name="Workman M."/>
            <person name="Frisvad J.C."/>
        </authorList>
    </citation>
    <scope>NUCLEOTIDE SEQUENCE [LARGE SCALE GENOMIC DNA]</scope>
    <source>
        <strain evidence="2 3">CBS 141311</strain>
    </source>
</reference>
<protein>
    <recommendedName>
        <fullName evidence="4">Thioesterase domain-containing protein</fullName>
    </recommendedName>
</protein>
<dbReference type="PANTHER" id="PTHR12475:SF4">
    <property type="entry name" value="PROTEIN THEM6"/>
    <property type="match status" value="1"/>
</dbReference>
<dbReference type="InterPro" id="IPR029069">
    <property type="entry name" value="HotDog_dom_sf"/>
</dbReference>
<dbReference type="GeneID" id="34578659"/>
<evidence type="ECO:0000313" key="2">
    <source>
        <dbReference type="EMBL" id="OGE50903.1"/>
    </source>
</evidence>
<dbReference type="SUPFAM" id="SSF54637">
    <property type="entry name" value="Thioesterase/thiol ester dehydrase-isomerase"/>
    <property type="match status" value="1"/>
</dbReference>
<dbReference type="AlphaFoldDB" id="A0A1F5LCH0"/>
<evidence type="ECO:0000256" key="1">
    <source>
        <dbReference type="ARBA" id="ARBA00038476"/>
    </source>
</evidence>
<comment type="similarity">
    <text evidence="1">Belongs to the lcsJ thioesterase family.</text>
</comment>
<evidence type="ECO:0000313" key="3">
    <source>
        <dbReference type="Proteomes" id="UP000177622"/>
    </source>
</evidence>
<comment type="caution">
    <text evidence="2">The sequence shown here is derived from an EMBL/GenBank/DDBJ whole genome shotgun (WGS) entry which is preliminary data.</text>
</comment>
<gene>
    <name evidence="2" type="ORF">PENARI_c015G12048</name>
</gene>
<organism evidence="2 3">
    <name type="scientific">Penicillium arizonense</name>
    <dbReference type="NCBI Taxonomy" id="1835702"/>
    <lineage>
        <taxon>Eukaryota</taxon>
        <taxon>Fungi</taxon>
        <taxon>Dikarya</taxon>
        <taxon>Ascomycota</taxon>
        <taxon>Pezizomycotina</taxon>
        <taxon>Eurotiomycetes</taxon>
        <taxon>Eurotiomycetidae</taxon>
        <taxon>Eurotiales</taxon>
        <taxon>Aspergillaceae</taxon>
        <taxon>Penicillium</taxon>
    </lineage>
</organism>
<dbReference type="InterPro" id="IPR051490">
    <property type="entry name" value="THEM6_lcsJ_thioesterase"/>
</dbReference>
<dbReference type="Pfam" id="PF13279">
    <property type="entry name" value="4HBT_2"/>
    <property type="match status" value="1"/>
</dbReference>
<proteinExistence type="inferred from homology"/>
<name>A0A1F5LCH0_PENAI</name>
<dbReference type="RefSeq" id="XP_022486349.1">
    <property type="nucleotide sequence ID" value="XM_022633925.1"/>
</dbReference>
<dbReference type="Proteomes" id="UP000177622">
    <property type="component" value="Unassembled WGS sequence"/>
</dbReference>
<dbReference type="EMBL" id="LXJU01000015">
    <property type="protein sequence ID" value="OGE50903.1"/>
    <property type="molecule type" value="Genomic_DNA"/>
</dbReference>
<evidence type="ECO:0008006" key="4">
    <source>
        <dbReference type="Google" id="ProtNLM"/>
    </source>
</evidence>
<sequence length="254" mass="27717">MLEADYNLHKLNSTYFTDLDASRSHLLSNLCYGGVSVVEKELTAEGKSGIMAAIIGSVTTSFKKEIRIFQQYEVWSRILTWDKKWLYIVTHFVQKGSVKHKCLVTDILSGRHICGKCGGTSGEGNGASAARPVVYATSVSKYVFKKGRFTVAPERPLRASGLLGGNGKMGDVCSKNQSPQINIKDPLTKSSEGMDSPAIGQVVENERLKGLKYATAWDELESLHTEPFGDNETSGCVPAIGHFDDISGYGFSYC</sequence>